<comment type="caution">
    <text evidence="1">The sequence shown here is derived from an EMBL/GenBank/DDBJ whole genome shotgun (WGS) entry which is preliminary data.</text>
</comment>
<accession>A0ABX4FAN6</accession>
<evidence type="ECO:0000313" key="1">
    <source>
        <dbReference type="EMBL" id="OZI75379.1"/>
    </source>
</evidence>
<gene>
    <name evidence="1" type="ORF">CAL23_15730</name>
</gene>
<proteinExistence type="predicted"/>
<sequence length="81" mass="8838">MENRHLGASRGAFFLGERWQGHQLAAWIGRRLFSPRGGQSAPGDGRICSAAGASRWAAVFVPPSSMQRPRAIAQPFKGKYL</sequence>
<keyword evidence="2" id="KW-1185">Reference proteome</keyword>
<reference evidence="1 2" key="1">
    <citation type="submission" date="2017-05" db="EMBL/GenBank/DDBJ databases">
        <title>Complete and WGS of Bordetella genogroups.</title>
        <authorList>
            <person name="Spilker T."/>
            <person name="Lipuma J."/>
        </authorList>
    </citation>
    <scope>NUCLEOTIDE SEQUENCE [LARGE SCALE GENOMIC DNA]</scope>
    <source>
        <strain evidence="1 2">AU3139</strain>
    </source>
</reference>
<name>A0ABX4FAN6_9BORD</name>
<evidence type="ECO:0000313" key="2">
    <source>
        <dbReference type="Proteomes" id="UP000216524"/>
    </source>
</evidence>
<organism evidence="1 2">
    <name type="scientific">Bordetella genomosp. 6</name>
    <dbReference type="NCBI Taxonomy" id="463024"/>
    <lineage>
        <taxon>Bacteria</taxon>
        <taxon>Pseudomonadati</taxon>
        <taxon>Pseudomonadota</taxon>
        <taxon>Betaproteobacteria</taxon>
        <taxon>Burkholderiales</taxon>
        <taxon>Alcaligenaceae</taxon>
        <taxon>Bordetella</taxon>
    </lineage>
</organism>
<dbReference type="Proteomes" id="UP000216524">
    <property type="component" value="Unassembled WGS sequence"/>
</dbReference>
<dbReference type="EMBL" id="NEVV01000005">
    <property type="protein sequence ID" value="OZI75379.1"/>
    <property type="molecule type" value="Genomic_DNA"/>
</dbReference>
<protein>
    <submittedName>
        <fullName evidence="1">Uncharacterized protein</fullName>
    </submittedName>
</protein>